<dbReference type="AlphaFoldDB" id="A0A1Y1CEH6"/>
<protein>
    <submittedName>
        <fullName evidence="4">Flavodoxin</fullName>
    </submittedName>
</protein>
<dbReference type="Proteomes" id="UP000218267">
    <property type="component" value="Chromosome"/>
</dbReference>
<dbReference type="InterPro" id="IPR008254">
    <property type="entry name" value="Flavodoxin/NO_synth"/>
</dbReference>
<dbReference type="KEGG" id="mbas:ALGA_0363"/>
<sequence length="399" mass="45354">MHNRNNITDKIFWVGTNDRRTTLFENYWPLPKGVAYNSYVILDEKIAIVDTVEKGTMDEYLDNITEVLDGRKADYLVINHMEPDHSGSIRSLVERYPDMKIVGNKKTFPMLERFYGIKENLLEVKEGDLIDLGKHKLNFYMVPMLHWPETMVTFETTQGILFSGDAFGAFGTLDGGIFDDELDLDYLDEEISRYYSNIVGKYGRPTQNALKKLAGLEIKMICATHGPIWRSHVADIIAKYDKWSQFKTDEGCVIVYSSMYGNTEKMADNIARQLVKKGIKKVRIHDSSKTHPSYIINDIFKYRGVILGSCAYNGDVFPTMETLINELEHMAIKDHVLGVFGSKSWGGGGLKRLNKFAEEIKWETIEATPEALCAPNSADFDACEALAEGMASRLKELYK</sequence>
<proteinExistence type="inferred from homology"/>
<accession>A0A1Y1CEH6</accession>
<dbReference type="OrthoDB" id="9807946at2"/>
<keyword evidence="5" id="KW-1185">Reference proteome</keyword>
<organism evidence="4 5">
    <name type="scientific">Labilibaculum antarcticum</name>
    <dbReference type="NCBI Taxonomy" id="1717717"/>
    <lineage>
        <taxon>Bacteria</taxon>
        <taxon>Pseudomonadati</taxon>
        <taxon>Bacteroidota</taxon>
        <taxon>Bacteroidia</taxon>
        <taxon>Marinilabiliales</taxon>
        <taxon>Marinifilaceae</taxon>
        <taxon>Labilibaculum</taxon>
    </lineage>
</organism>
<evidence type="ECO:0000313" key="4">
    <source>
        <dbReference type="EMBL" id="BAX78758.1"/>
    </source>
</evidence>
<dbReference type="GO" id="GO:0046872">
    <property type="term" value="F:metal ion binding"/>
    <property type="evidence" value="ECO:0007669"/>
    <property type="project" value="InterPro"/>
</dbReference>
<dbReference type="InterPro" id="IPR016440">
    <property type="entry name" value="Rubredoxin-O_OxRdtase"/>
</dbReference>
<dbReference type="SUPFAM" id="SSF56281">
    <property type="entry name" value="Metallo-hydrolase/oxidoreductase"/>
    <property type="match status" value="1"/>
</dbReference>
<evidence type="ECO:0000313" key="5">
    <source>
        <dbReference type="Proteomes" id="UP000218267"/>
    </source>
</evidence>
<dbReference type="GO" id="GO:0010181">
    <property type="term" value="F:FMN binding"/>
    <property type="evidence" value="ECO:0007669"/>
    <property type="project" value="InterPro"/>
</dbReference>
<dbReference type="PIRSF" id="PIRSF005243">
    <property type="entry name" value="ROO"/>
    <property type="match status" value="1"/>
</dbReference>
<dbReference type="PANTHER" id="PTHR43717:SF1">
    <property type="entry name" value="ANAEROBIC NITRIC OXIDE REDUCTASE FLAVORUBREDOXIN"/>
    <property type="match status" value="1"/>
</dbReference>
<dbReference type="InterPro" id="IPR001226">
    <property type="entry name" value="Flavodoxin_CS"/>
</dbReference>
<comment type="cofactor">
    <cofactor evidence="1">
        <name>FMN</name>
        <dbReference type="ChEBI" id="CHEBI:58210"/>
    </cofactor>
</comment>
<dbReference type="InterPro" id="IPR001279">
    <property type="entry name" value="Metallo-B-lactamas"/>
</dbReference>
<dbReference type="Pfam" id="PF19583">
    <property type="entry name" value="ODP"/>
    <property type="match status" value="1"/>
</dbReference>
<reference evidence="5" key="2">
    <citation type="journal article" date="2020" name="Antonie Van Leeuwenhoek">
        <title>Labilibaculum antarcticum sp. nov., a novel facultative anaerobic, psychrotorelant bacterium isolated from marine sediment of Antarctica.</title>
        <authorList>
            <person name="Watanabe M."/>
            <person name="Kojima H."/>
            <person name="Fukui M."/>
        </authorList>
    </citation>
    <scope>NUCLEOTIDE SEQUENCE [LARGE SCALE GENOMIC DNA]</scope>
    <source>
        <strain evidence="5">SPP2</strain>
    </source>
</reference>
<evidence type="ECO:0000259" key="3">
    <source>
        <dbReference type="PROSITE" id="PS50902"/>
    </source>
</evidence>
<dbReference type="SUPFAM" id="SSF52218">
    <property type="entry name" value="Flavoproteins"/>
    <property type="match status" value="1"/>
</dbReference>
<dbReference type="EMBL" id="AP018042">
    <property type="protein sequence ID" value="BAX78758.1"/>
    <property type="molecule type" value="Genomic_DNA"/>
</dbReference>
<dbReference type="GO" id="GO:0016491">
    <property type="term" value="F:oxidoreductase activity"/>
    <property type="evidence" value="ECO:0007669"/>
    <property type="project" value="InterPro"/>
</dbReference>
<dbReference type="PROSITE" id="PS00201">
    <property type="entry name" value="FLAVODOXIN"/>
    <property type="match status" value="1"/>
</dbReference>
<dbReference type="GO" id="GO:0009055">
    <property type="term" value="F:electron transfer activity"/>
    <property type="evidence" value="ECO:0007669"/>
    <property type="project" value="InterPro"/>
</dbReference>
<dbReference type="PROSITE" id="PS50902">
    <property type="entry name" value="FLAVODOXIN_LIKE"/>
    <property type="match status" value="1"/>
</dbReference>
<gene>
    <name evidence="4" type="ORF">ALGA_0363</name>
</gene>
<dbReference type="InterPro" id="IPR029039">
    <property type="entry name" value="Flavoprotein-like_sf"/>
</dbReference>
<dbReference type="PANTHER" id="PTHR43717">
    <property type="entry name" value="ANAEROBIC NITRIC OXIDE REDUCTASE FLAVORUBREDOXIN"/>
    <property type="match status" value="1"/>
</dbReference>
<dbReference type="SMART" id="SM00849">
    <property type="entry name" value="Lactamase_B"/>
    <property type="match status" value="1"/>
</dbReference>
<dbReference type="InterPro" id="IPR036866">
    <property type="entry name" value="RibonucZ/Hydroxyglut_hydro"/>
</dbReference>
<dbReference type="Pfam" id="PF00258">
    <property type="entry name" value="Flavodoxin_1"/>
    <property type="match status" value="1"/>
</dbReference>
<evidence type="ECO:0000256" key="1">
    <source>
        <dbReference type="ARBA" id="ARBA00001917"/>
    </source>
</evidence>
<dbReference type="RefSeq" id="WP_096427680.1">
    <property type="nucleotide sequence ID" value="NZ_AP018042.1"/>
</dbReference>
<dbReference type="Gene3D" id="3.40.50.360">
    <property type="match status" value="1"/>
</dbReference>
<dbReference type="CDD" id="cd07709">
    <property type="entry name" value="flavodiiron_proteins_MBL-fold"/>
    <property type="match status" value="1"/>
</dbReference>
<reference evidence="4 5" key="1">
    <citation type="journal article" date="2018" name="Mar. Genomics">
        <title>Complete genome sequence of Marinifilaceae bacterium strain SPP2, isolated from the Antarctic marine sediment.</title>
        <authorList>
            <person name="Watanabe M."/>
            <person name="Kojima H."/>
            <person name="Fukui M."/>
        </authorList>
    </citation>
    <scope>NUCLEOTIDE SEQUENCE [LARGE SCALE GENOMIC DNA]</scope>
    <source>
        <strain evidence="4 5">SPP2</strain>
    </source>
</reference>
<name>A0A1Y1CEH6_9BACT</name>
<evidence type="ECO:0000256" key="2">
    <source>
        <dbReference type="ARBA" id="ARBA00007121"/>
    </source>
</evidence>
<dbReference type="Gene3D" id="3.60.15.10">
    <property type="entry name" value="Ribonuclease Z/Hydroxyacylglutathione hydrolase-like"/>
    <property type="match status" value="1"/>
</dbReference>
<dbReference type="InterPro" id="IPR045761">
    <property type="entry name" value="ODP_dom"/>
</dbReference>
<comment type="similarity">
    <text evidence="2">In the N-terminal section; belongs to the zinc metallo-hydrolase group 3 family.</text>
</comment>
<feature type="domain" description="Flavodoxin-like" evidence="3">
    <location>
        <begin position="252"/>
        <end position="398"/>
    </location>
</feature>